<keyword evidence="2" id="KW-1133">Transmembrane helix</keyword>
<dbReference type="Proteomes" id="UP000824071">
    <property type="component" value="Unassembled WGS sequence"/>
</dbReference>
<organism evidence="3 4">
    <name type="scientific">Candidatus Fimenecus excrementigallinarum</name>
    <dbReference type="NCBI Taxonomy" id="2840816"/>
    <lineage>
        <taxon>Bacteria</taxon>
        <taxon>Bacillati</taxon>
        <taxon>Bacillota</taxon>
        <taxon>Clostridia</taxon>
        <taxon>Candidatus Fimenecus</taxon>
    </lineage>
</organism>
<proteinExistence type="predicted"/>
<evidence type="ECO:0000313" key="3">
    <source>
        <dbReference type="EMBL" id="HIU36415.1"/>
    </source>
</evidence>
<dbReference type="SUPFAM" id="SSF48452">
    <property type="entry name" value="TPR-like"/>
    <property type="match status" value="1"/>
</dbReference>
<evidence type="ECO:0000256" key="1">
    <source>
        <dbReference type="SAM" id="MobiDB-lite"/>
    </source>
</evidence>
<reference evidence="3" key="1">
    <citation type="submission" date="2020-10" db="EMBL/GenBank/DDBJ databases">
        <authorList>
            <person name="Gilroy R."/>
        </authorList>
    </citation>
    <scope>NUCLEOTIDE SEQUENCE</scope>
    <source>
        <strain evidence="3">ChiGjej1B1-19959</strain>
    </source>
</reference>
<reference evidence="3" key="2">
    <citation type="journal article" date="2021" name="PeerJ">
        <title>Extensive microbial diversity within the chicken gut microbiome revealed by metagenomics and culture.</title>
        <authorList>
            <person name="Gilroy R."/>
            <person name="Ravi A."/>
            <person name="Getino M."/>
            <person name="Pursley I."/>
            <person name="Horton D.L."/>
            <person name="Alikhan N.F."/>
            <person name="Baker D."/>
            <person name="Gharbi K."/>
            <person name="Hall N."/>
            <person name="Watson M."/>
            <person name="Adriaenssens E.M."/>
            <person name="Foster-Nyarko E."/>
            <person name="Jarju S."/>
            <person name="Secka A."/>
            <person name="Antonio M."/>
            <person name="Oren A."/>
            <person name="Chaudhuri R.R."/>
            <person name="La Ragione R."/>
            <person name="Hildebrand F."/>
            <person name="Pallen M.J."/>
        </authorList>
    </citation>
    <scope>NUCLEOTIDE SEQUENCE</scope>
    <source>
        <strain evidence="3">ChiGjej1B1-19959</strain>
    </source>
</reference>
<dbReference type="Gene3D" id="1.25.40.10">
    <property type="entry name" value="Tetratricopeptide repeat domain"/>
    <property type="match status" value="1"/>
</dbReference>
<keyword evidence="2" id="KW-0812">Transmembrane</keyword>
<dbReference type="AlphaFoldDB" id="A0A9D1LEC7"/>
<gene>
    <name evidence="3" type="ORF">IAC53_07425</name>
</gene>
<name>A0A9D1LEC7_9FIRM</name>
<comment type="caution">
    <text evidence="3">The sequence shown here is derived from an EMBL/GenBank/DDBJ whole genome shotgun (WGS) entry which is preliminary data.</text>
</comment>
<sequence>MDETKKTGGAPQPEGADSAPAQPEGTPDTAKADGAQALHDELEDLARVFQEELDRAKEQAAKAQEEEAGMLIQSLDDLPDRPQAPDEEADAAEEKPLCACCGEHPAGTKKDPDSPYCPACDEGLRHYPFDFLNILLALVLAAFVFYGGYRFADHTEVFTKAAQADRHAQQNELFSAADAYMEAQTALDDSRIGGELVAKRAILTTYKLGYMSNVLDFAENLRSWELQLPHLRAAKTAIDRAEQFLVSGDAAMEILSPYMSAAAADIPYDDVFAQLEALKTAEPAAPEALENGYVPQFTGYNAGMITFYEYYLALISNQPLETQLALVEQIRELEPEETWIYATLLGELYAKTGRDVEPICTLMQETNAEDDTPALLRVIALRTAGRYDEAVAAADDAIAAENEYASELYRQIGICYLLQGDYAKAYEQVNEGFQSTNPSVQLVNTLALCAAAAGETDAYNEAVEMLEGSGYAVSADVTDYRAGAVTLESIFTEGDLDVT</sequence>
<protein>
    <recommendedName>
        <fullName evidence="5">Tetratricopeptide repeat protein</fullName>
    </recommendedName>
</protein>
<dbReference type="Pfam" id="PF12895">
    <property type="entry name" value="ANAPC3"/>
    <property type="match status" value="1"/>
</dbReference>
<dbReference type="InterPro" id="IPR011990">
    <property type="entry name" value="TPR-like_helical_dom_sf"/>
</dbReference>
<evidence type="ECO:0000313" key="4">
    <source>
        <dbReference type="Proteomes" id="UP000824071"/>
    </source>
</evidence>
<feature type="transmembrane region" description="Helical" evidence="2">
    <location>
        <begin position="131"/>
        <end position="149"/>
    </location>
</feature>
<evidence type="ECO:0000256" key="2">
    <source>
        <dbReference type="SAM" id="Phobius"/>
    </source>
</evidence>
<evidence type="ECO:0008006" key="5">
    <source>
        <dbReference type="Google" id="ProtNLM"/>
    </source>
</evidence>
<keyword evidence="2" id="KW-0472">Membrane</keyword>
<dbReference type="EMBL" id="DVMW01000041">
    <property type="protein sequence ID" value="HIU36415.1"/>
    <property type="molecule type" value="Genomic_DNA"/>
</dbReference>
<feature type="region of interest" description="Disordered" evidence="1">
    <location>
        <begin position="1"/>
        <end position="71"/>
    </location>
</feature>
<feature type="compositionally biased region" description="Basic and acidic residues" evidence="1">
    <location>
        <begin position="38"/>
        <end position="65"/>
    </location>
</feature>
<accession>A0A9D1LEC7</accession>